<accession>A0A1D1VJK0</accession>
<keyword evidence="3 7" id="KW-0812">Transmembrane</keyword>
<evidence type="ECO:0000256" key="6">
    <source>
        <dbReference type="ARBA" id="ARBA00023180"/>
    </source>
</evidence>
<dbReference type="GO" id="GO:0016020">
    <property type="term" value="C:membrane"/>
    <property type="evidence" value="ECO:0007669"/>
    <property type="project" value="UniProtKB-SubCell"/>
</dbReference>
<dbReference type="AlphaFoldDB" id="A0A1D1VJK0"/>
<keyword evidence="6" id="KW-0325">Glycoprotein</keyword>
<evidence type="ECO:0000256" key="2">
    <source>
        <dbReference type="ARBA" id="ARBA00007168"/>
    </source>
</evidence>
<comment type="subcellular location">
    <subcellularLocation>
        <location evidence="1">Membrane</location>
        <topology evidence="1">Multi-pass membrane protein</topology>
    </subcellularLocation>
</comment>
<reference evidence="8 9" key="1">
    <citation type="journal article" date="2016" name="Nat. Commun.">
        <title>Extremotolerant tardigrade genome and improved radiotolerance of human cultured cells by tardigrade-unique protein.</title>
        <authorList>
            <person name="Hashimoto T."/>
            <person name="Horikawa D.D."/>
            <person name="Saito Y."/>
            <person name="Kuwahara H."/>
            <person name="Kozuka-Hata H."/>
            <person name="Shin-I T."/>
            <person name="Minakuchi Y."/>
            <person name="Ohishi K."/>
            <person name="Motoyama A."/>
            <person name="Aizu T."/>
            <person name="Enomoto A."/>
            <person name="Kondo K."/>
            <person name="Tanaka S."/>
            <person name="Hara Y."/>
            <person name="Koshikawa S."/>
            <person name="Sagara H."/>
            <person name="Miura T."/>
            <person name="Yokobori S."/>
            <person name="Miyagawa K."/>
            <person name="Suzuki Y."/>
            <person name="Kubo T."/>
            <person name="Oyama M."/>
            <person name="Kohara Y."/>
            <person name="Fujiyama A."/>
            <person name="Arakawa K."/>
            <person name="Katayama T."/>
            <person name="Toyoda A."/>
            <person name="Kunieda T."/>
        </authorList>
    </citation>
    <scope>NUCLEOTIDE SEQUENCE [LARGE SCALE GENOMIC DNA]</scope>
    <source>
        <strain evidence="8 9">YOKOZUNA-1</strain>
    </source>
</reference>
<evidence type="ECO:0000256" key="5">
    <source>
        <dbReference type="ARBA" id="ARBA00023136"/>
    </source>
</evidence>
<dbReference type="EMBL" id="BDGG01000007">
    <property type="protein sequence ID" value="GAV01802.1"/>
    <property type="molecule type" value="Genomic_DNA"/>
</dbReference>
<dbReference type="PANTHER" id="PTHR12385">
    <property type="entry name" value="CHOLINE TRANSPORTER-LIKE (SLC FAMILY 44)"/>
    <property type="match status" value="1"/>
</dbReference>
<comment type="similarity">
    <text evidence="2">Belongs to the CTL (choline transporter-like) family.</text>
</comment>
<keyword evidence="4 7" id="KW-1133">Transmembrane helix</keyword>
<proteinExistence type="inferred from homology"/>
<dbReference type="Proteomes" id="UP000186922">
    <property type="component" value="Unassembled WGS sequence"/>
</dbReference>
<feature type="transmembrane region" description="Helical" evidence="7">
    <location>
        <begin position="251"/>
        <end position="269"/>
    </location>
</feature>
<keyword evidence="5 7" id="KW-0472">Membrane</keyword>
<dbReference type="GO" id="GO:0022857">
    <property type="term" value="F:transmembrane transporter activity"/>
    <property type="evidence" value="ECO:0007669"/>
    <property type="project" value="InterPro"/>
</dbReference>
<evidence type="ECO:0000313" key="9">
    <source>
        <dbReference type="Proteomes" id="UP000186922"/>
    </source>
</evidence>
<feature type="transmembrane region" description="Helical" evidence="7">
    <location>
        <begin position="224"/>
        <end position="245"/>
    </location>
</feature>
<comment type="caution">
    <text evidence="8">The sequence shown here is derived from an EMBL/GenBank/DDBJ whole genome shotgun (WGS) entry which is preliminary data.</text>
</comment>
<name>A0A1D1VJK0_RAMVA</name>
<evidence type="ECO:0000313" key="8">
    <source>
        <dbReference type="EMBL" id="GAV01802.1"/>
    </source>
</evidence>
<evidence type="ECO:0000256" key="1">
    <source>
        <dbReference type="ARBA" id="ARBA00004141"/>
    </source>
</evidence>
<evidence type="ECO:0000256" key="3">
    <source>
        <dbReference type="ARBA" id="ARBA00022692"/>
    </source>
</evidence>
<dbReference type="OrthoDB" id="420519at2759"/>
<dbReference type="STRING" id="947166.A0A1D1VJK0"/>
<dbReference type="InterPro" id="IPR007603">
    <property type="entry name" value="Choline_transptr-like"/>
</dbReference>
<evidence type="ECO:0000256" key="4">
    <source>
        <dbReference type="ARBA" id="ARBA00022989"/>
    </source>
</evidence>
<dbReference type="PANTHER" id="PTHR12385:SF14">
    <property type="entry name" value="CHOLINE TRANSPORTER-LIKE 2"/>
    <property type="match status" value="1"/>
</dbReference>
<organism evidence="8 9">
    <name type="scientific">Ramazzottius varieornatus</name>
    <name type="common">Water bear</name>
    <name type="synonym">Tardigrade</name>
    <dbReference type="NCBI Taxonomy" id="947166"/>
    <lineage>
        <taxon>Eukaryota</taxon>
        <taxon>Metazoa</taxon>
        <taxon>Ecdysozoa</taxon>
        <taxon>Tardigrada</taxon>
        <taxon>Eutardigrada</taxon>
        <taxon>Parachela</taxon>
        <taxon>Hypsibioidea</taxon>
        <taxon>Ramazzottiidae</taxon>
        <taxon>Ramazzottius</taxon>
    </lineage>
</organism>
<sequence>MGECIDKIYEPIFLSIYIAFTNGVLERIIYPTDTQGQICGYKASETRPYLFYFDLTRCMGPEVLIAGCLLTKSICVSHCPNDAFSVFQLAPSEVGQALRGFGGAANLLPRLNTTKMICLPDIDKSSIQTYEQAQLLTTLGKCASYYVPSGGVLGRCLPGFKNDDATGKIITAFDDIDTNITVSWNQTVTARDVFTASTWIKIYIETRNVFINIAHDYTNTWRSVLGGFGLSALLALAWVVLIRFIAGPLFLLSFLASVGGLIYGAYYCYFKYTQQAELAAHNHTSLANDANFDPKNFDAYMANPSTWMTLGRAASVLDMPSPSWQPFALSQAGYASLF</sequence>
<protein>
    <submittedName>
        <fullName evidence="8">Uncharacterized protein</fullName>
    </submittedName>
</protein>
<evidence type="ECO:0000256" key="7">
    <source>
        <dbReference type="SAM" id="Phobius"/>
    </source>
</evidence>
<gene>
    <name evidence="8" type="primary">RvY_12453</name>
    <name evidence="8" type="synonym">RvY_12453.1</name>
    <name evidence="8" type="ORF">RvY_12453-1</name>
</gene>
<keyword evidence="9" id="KW-1185">Reference proteome</keyword>